<dbReference type="PANTHER" id="PTHR33337:SF40">
    <property type="entry name" value="CENP-V_GFA DOMAIN-CONTAINING PROTEIN-RELATED"/>
    <property type="match status" value="1"/>
</dbReference>
<evidence type="ECO:0000256" key="3">
    <source>
        <dbReference type="ARBA" id="ARBA00022833"/>
    </source>
</evidence>
<dbReference type="Pfam" id="PF04828">
    <property type="entry name" value="GFA"/>
    <property type="match status" value="1"/>
</dbReference>
<keyword evidence="2" id="KW-0479">Metal-binding</keyword>
<evidence type="ECO:0000256" key="1">
    <source>
        <dbReference type="ARBA" id="ARBA00005495"/>
    </source>
</evidence>
<feature type="domain" description="CENP-V/GFA" evidence="5">
    <location>
        <begin position="15"/>
        <end position="130"/>
    </location>
</feature>
<keyword evidence="7" id="KW-1185">Reference proteome</keyword>
<evidence type="ECO:0000256" key="4">
    <source>
        <dbReference type="ARBA" id="ARBA00023239"/>
    </source>
</evidence>
<keyword evidence="4" id="KW-0456">Lyase</keyword>
<organism evidence="6 7">
    <name type="scientific">Neoarthrinium moseri</name>
    <dbReference type="NCBI Taxonomy" id="1658444"/>
    <lineage>
        <taxon>Eukaryota</taxon>
        <taxon>Fungi</taxon>
        <taxon>Dikarya</taxon>
        <taxon>Ascomycota</taxon>
        <taxon>Pezizomycotina</taxon>
        <taxon>Sordariomycetes</taxon>
        <taxon>Xylariomycetidae</taxon>
        <taxon>Amphisphaeriales</taxon>
        <taxon>Apiosporaceae</taxon>
        <taxon>Neoarthrinium</taxon>
    </lineage>
</organism>
<dbReference type="InterPro" id="IPR006913">
    <property type="entry name" value="CENP-V/GFA"/>
</dbReference>
<evidence type="ECO:0000256" key="2">
    <source>
        <dbReference type="ARBA" id="ARBA00022723"/>
    </source>
</evidence>
<sequence length="173" mass="18958">MATPSLNDFPKPTSITGGCLCGAIRYKVDFPAEHDFLKASTSCQCTQCRRNTGTLVLFSHAVLSTAVTYLTPTTTLKNFNASPGIQRGFCVECGSFVYWRDESQEEVYMTIGCIDPEYLMGEEGKTEGFGFALVNGSGDNVFCENELKGVREGWVGKTGKRWQKGTSYGVLMP</sequence>
<evidence type="ECO:0000313" key="6">
    <source>
        <dbReference type="EMBL" id="KAI1881491.1"/>
    </source>
</evidence>
<protein>
    <recommendedName>
        <fullName evidence="5">CENP-V/GFA domain-containing protein</fullName>
    </recommendedName>
</protein>
<comment type="similarity">
    <text evidence="1">Belongs to the Gfa family.</text>
</comment>
<proteinExistence type="inferred from homology"/>
<evidence type="ECO:0000259" key="5">
    <source>
        <dbReference type="PROSITE" id="PS51891"/>
    </source>
</evidence>
<gene>
    <name evidence="6" type="ORF">JX265_000317</name>
</gene>
<reference evidence="6" key="1">
    <citation type="submission" date="2021-03" db="EMBL/GenBank/DDBJ databases">
        <title>Revisited historic fungal species revealed as producer of novel bioactive compounds through whole genome sequencing and comparative genomics.</title>
        <authorList>
            <person name="Vignolle G.A."/>
            <person name="Hochenegger N."/>
            <person name="Mach R.L."/>
            <person name="Mach-Aigner A.R."/>
            <person name="Javad Rahimi M."/>
            <person name="Salim K.A."/>
            <person name="Chan C.M."/>
            <person name="Lim L.B.L."/>
            <person name="Cai F."/>
            <person name="Druzhinina I.S."/>
            <person name="U'Ren J.M."/>
            <person name="Derntl C."/>
        </authorList>
    </citation>
    <scope>NUCLEOTIDE SEQUENCE</scope>
    <source>
        <strain evidence="6">TUCIM 5799</strain>
    </source>
</reference>
<dbReference type="Proteomes" id="UP000829685">
    <property type="component" value="Unassembled WGS sequence"/>
</dbReference>
<dbReference type="GO" id="GO:0046872">
    <property type="term" value="F:metal ion binding"/>
    <property type="evidence" value="ECO:0007669"/>
    <property type="project" value="UniProtKB-KW"/>
</dbReference>
<comment type="caution">
    <text evidence="6">The sequence shown here is derived from an EMBL/GenBank/DDBJ whole genome shotgun (WGS) entry which is preliminary data.</text>
</comment>
<dbReference type="SUPFAM" id="SSF51316">
    <property type="entry name" value="Mss4-like"/>
    <property type="match status" value="1"/>
</dbReference>
<dbReference type="OrthoDB" id="6329284at2759"/>
<dbReference type="Gene3D" id="3.90.1590.10">
    <property type="entry name" value="glutathione-dependent formaldehyde- activating enzyme (gfa)"/>
    <property type="match status" value="1"/>
</dbReference>
<name>A0A9Q0AVG1_9PEZI</name>
<dbReference type="PROSITE" id="PS51891">
    <property type="entry name" value="CENP_V_GFA"/>
    <property type="match status" value="1"/>
</dbReference>
<dbReference type="EMBL" id="JAFIMR010000001">
    <property type="protein sequence ID" value="KAI1881491.1"/>
    <property type="molecule type" value="Genomic_DNA"/>
</dbReference>
<dbReference type="PANTHER" id="PTHR33337">
    <property type="entry name" value="GFA DOMAIN-CONTAINING PROTEIN"/>
    <property type="match status" value="1"/>
</dbReference>
<dbReference type="GO" id="GO:0016846">
    <property type="term" value="F:carbon-sulfur lyase activity"/>
    <property type="evidence" value="ECO:0007669"/>
    <property type="project" value="InterPro"/>
</dbReference>
<dbReference type="AlphaFoldDB" id="A0A9Q0AVG1"/>
<dbReference type="InterPro" id="IPR011057">
    <property type="entry name" value="Mss4-like_sf"/>
</dbReference>
<evidence type="ECO:0000313" key="7">
    <source>
        <dbReference type="Proteomes" id="UP000829685"/>
    </source>
</evidence>
<accession>A0A9Q0AVG1</accession>
<keyword evidence="3" id="KW-0862">Zinc</keyword>